<dbReference type="InterPro" id="IPR011047">
    <property type="entry name" value="Quinoprotein_ADH-like_sf"/>
</dbReference>
<comment type="caution">
    <text evidence="2">The sequence shown here is derived from an EMBL/GenBank/DDBJ whole genome shotgun (WGS) entry which is preliminary data.</text>
</comment>
<dbReference type="InterPro" id="IPR015943">
    <property type="entry name" value="WD40/YVTN_repeat-like_dom_sf"/>
</dbReference>
<dbReference type="Pfam" id="PF13360">
    <property type="entry name" value="PQQ_2"/>
    <property type="match status" value="1"/>
</dbReference>
<dbReference type="PANTHER" id="PTHR34512:SF30">
    <property type="entry name" value="OUTER MEMBRANE PROTEIN ASSEMBLY FACTOR BAMB"/>
    <property type="match status" value="1"/>
</dbReference>
<organism evidence="2 3">
    <name type="scientific">Halobaculum litoreum</name>
    <dbReference type="NCBI Taxonomy" id="3031998"/>
    <lineage>
        <taxon>Archaea</taxon>
        <taxon>Methanobacteriati</taxon>
        <taxon>Methanobacteriota</taxon>
        <taxon>Stenosarchaea group</taxon>
        <taxon>Halobacteria</taxon>
        <taxon>Halobacteriales</taxon>
        <taxon>Haloferacaceae</taxon>
        <taxon>Halobaculum</taxon>
    </lineage>
</organism>
<evidence type="ECO:0000259" key="1">
    <source>
        <dbReference type="Pfam" id="PF13360"/>
    </source>
</evidence>
<name>A0ABD5XRH4_9EURY</name>
<sequence>MQRDLGIGDDLVYVAGCDGLRGLSRADGEREWITSMSLRSGVAVGPDRVYANGRDLIAVDPGSGEVDWRAPTIGARLTRPAVGRGTVVHTDRVDGVVTAFDTDGAQVWQHHTGTETRSPTVADDTVYVATADDPGRTGELLALDRRDGNVRWRADTTGTVKRGTRPVVGDERVFLGCNGTDAGRMIAVDKRDGTERWTFTDGNTTVYEPALADDSVYAGSNDNRVYALGRDGRLRWEFETDRTVGSVVAGDDLVFASSGALFALVRE</sequence>
<feature type="domain" description="Pyrrolo-quinoline quinone repeat" evidence="1">
    <location>
        <begin position="21"/>
        <end position="157"/>
    </location>
</feature>
<dbReference type="PANTHER" id="PTHR34512">
    <property type="entry name" value="CELL SURFACE PROTEIN"/>
    <property type="match status" value="1"/>
</dbReference>
<dbReference type="AlphaFoldDB" id="A0ABD5XRH4"/>
<keyword evidence="3" id="KW-1185">Reference proteome</keyword>
<dbReference type="Gene3D" id="2.40.128.630">
    <property type="match status" value="1"/>
</dbReference>
<protein>
    <submittedName>
        <fullName evidence="2">PQQ-binding-like beta-propeller repeat protein</fullName>
    </submittedName>
</protein>
<dbReference type="InterPro" id="IPR018391">
    <property type="entry name" value="PQQ_b-propeller_rpt"/>
</dbReference>
<accession>A0ABD5XRH4</accession>
<evidence type="ECO:0000313" key="2">
    <source>
        <dbReference type="EMBL" id="MFC7137707.1"/>
    </source>
</evidence>
<dbReference type="SUPFAM" id="SSF50998">
    <property type="entry name" value="Quinoprotein alcohol dehydrogenase-like"/>
    <property type="match status" value="2"/>
</dbReference>
<dbReference type="Proteomes" id="UP001596368">
    <property type="component" value="Unassembled WGS sequence"/>
</dbReference>
<gene>
    <name evidence="2" type="ORF">ACFQRB_17055</name>
</gene>
<evidence type="ECO:0000313" key="3">
    <source>
        <dbReference type="Proteomes" id="UP001596368"/>
    </source>
</evidence>
<dbReference type="EMBL" id="JBHSZG010000002">
    <property type="protein sequence ID" value="MFC7137707.1"/>
    <property type="molecule type" value="Genomic_DNA"/>
</dbReference>
<dbReference type="Gene3D" id="2.130.10.10">
    <property type="entry name" value="YVTN repeat-like/Quinoprotein amine dehydrogenase"/>
    <property type="match status" value="1"/>
</dbReference>
<dbReference type="InterPro" id="IPR002372">
    <property type="entry name" value="PQQ_rpt_dom"/>
</dbReference>
<reference evidence="2 3" key="1">
    <citation type="journal article" date="2019" name="Int. J. Syst. Evol. Microbiol.">
        <title>The Global Catalogue of Microorganisms (GCM) 10K type strain sequencing project: providing services to taxonomists for standard genome sequencing and annotation.</title>
        <authorList>
            <consortium name="The Broad Institute Genomics Platform"/>
            <consortium name="The Broad Institute Genome Sequencing Center for Infectious Disease"/>
            <person name="Wu L."/>
            <person name="Ma J."/>
        </authorList>
    </citation>
    <scope>NUCLEOTIDE SEQUENCE [LARGE SCALE GENOMIC DNA]</scope>
    <source>
        <strain evidence="2 3">DT92</strain>
    </source>
</reference>
<dbReference type="SMART" id="SM00564">
    <property type="entry name" value="PQQ"/>
    <property type="match status" value="5"/>
</dbReference>
<proteinExistence type="predicted"/>